<evidence type="ECO:0000313" key="6">
    <source>
        <dbReference type="Proteomes" id="UP000516305"/>
    </source>
</evidence>
<name>A0A7H0VGJ5_9FLAO</name>
<dbReference type="CDD" id="cd15482">
    <property type="entry name" value="Sialidase_non-viral"/>
    <property type="match status" value="2"/>
</dbReference>
<feature type="domain" description="Sortilin N-terminal" evidence="4">
    <location>
        <begin position="581"/>
        <end position="699"/>
    </location>
</feature>
<dbReference type="RefSeq" id="WP_210759370.1">
    <property type="nucleotide sequence ID" value="NZ_CP060139.1"/>
</dbReference>
<dbReference type="AlphaFoldDB" id="A0A7H0VGJ5"/>
<keyword evidence="2" id="KW-0175">Coiled coil</keyword>
<protein>
    <submittedName>
        <fullName evidence="5">Glycosyl hydrolase</fullName>
    </submittedName>
</protein>
<dbReference type="Proteomes" id="UP000516305">
    <property type="component" value="Chromosome"/>
</dbReference>
<dbReference type="InterPro" id="IPR050310">
    <property type="entry name" value="VPS10-sortilin"/>
</dbReference>
<keyword evidence="3" id="KW-0732">Signal</keyword>
<feature type="signal peptide" evidence="3">
    <location>
        <begin position="1"/>
        <end position="24"/>
    </location>
</feature>
<gene>
    <name evidence="5" type="ORF">H4K34_03100</name>
</gene>
<dbReference type="Pfam" id="PF15902">
    <property type="entry name" value="Sortilin-Vps10"/>
    <property type="match status" value="3"/>
</dbReference>
<accession>A0A7H0VGJ5</accession>
<reference evidence="5 6" key="1">
    <citation type="submission" date="2020-08" db="EMBL/GenBank/DDBJ databases">
        <title>Croceimicrobium hydrocarbonivorans gen. nov., sp. nov., a novel marine bacterium isolated from a bacterial consortium that degrades polyethylene terephthalate.</title>
        <authorList>
            <person name="Liu R."/>
        </authorList>
    </citation>
    <scope>NUCLEOTIDE SEQUENCE [LARGE SCALE GENOMIC DNA]</scope>
    <source>
        <strain evidence="5 6">A20-9</strain>
    </source>
</reference>
<keyword evidence="5" id="KW-0378">Hydrolase</keyword>
<dbReference type="SUPFAM" id="SSF110296">
    <property type="entry name" value="Oligoxyloglucan reducing end-specific cellobiohydrolase"/>
    <property type="match status" value="3"/>
</dbReference>
<evidence type="ECO:0000256" key="2">
    <source>
        <dbReference type="SAM" id="Coils"/>
    </source>
</evidence>
<evidence type="ECO:0000259" key="4">
    <source>
        <dbReference type="Pfam" id="PF15902"/>
    </source>
</evidence>
<organism evidence="5 6">
    <name type="scientific">Croceimicrobium hydrocarbonivorans</name>
    <dbReference type="NCBI Taxonomy" id="2761580"/>
    <lineage>
        <taxon>Bacteria</taxon>
        <taxon>Pseudomonadati</taxon>
        <taxon>Bacteroidota</taxon>
        <taxon>Flavobacteriia</taxon>
        <taxon>Flavobacteriales</taxon>
        <taxon>Owenweeksiaceae</taxon>
        <taxon>Croceimicrobium</taxon>
    </lineage>
</organism>
<dbReference type="EMBL" id="CP060139">
    <property type="protein sequence ID" value="QNR24843.1"/>
    <property type="molecule type" value="Genomic_DNA"/>
</dbReference>
<feature type="coiled-coil region" evidence="2">
    <location>
        <begin position="987"/>
        <end position="1014"/>
    </location>
</feature>
<evidence type="ECO:0000313" key="5">
    <source>
        <dbReference type="EMBL" id="QNR24843.1"/>
    </source>
</evidence>
<keyword evidence="6" id="KW-1185">Reference proteome</keyword>
<dbReference type="GO" id="GO:0016787">
    <property type="term" value="F:hydrolase activity"/>
    <property type="evidence" value="ECO:0007669"/>
    <property type="project" value="UniProtKB-KW"/>
</dbReference>
<keyword evidence="1" id="KW-0677">Repeat</keyword>
<dbReference type="InterPro" id="IPR015943">
    <property type="entry name" value="WD40/YVTN_repeat-like_dom_sf"/>
</dbReference>
<feature type="domain" description="Sortilin N-terminal" evidence="4">
    <location>
        <begin position="283"/>
        <end position="412"/>
    </location>
</feature>
<dbReference type="PANTHER" id="PTHR12106:SF27">
    <property type="entry name" value="SORTILIN-RELATED RECEPTOR"/>
    <property type="match status" value="1"/>
</dbReference>
<sequence>MNLRKVRLCLLGLGLILFYAPLQAQIDSVYLQSLEWRNIGPWRGGRSCAVTGVPGQANLFYFGSTGGGVWRTTDAGNSWENISDGYFGGSIGAIAIAPSDPNVIYVGQGEETVRGNVSSGFGMWKSLDAGKTWQFIGLMESRHITRIRVHPKNPDIVYAAVLGNLYRDTEERGVYKSIDGGKSWQRILFSDAGSGAIDLLIDPQNYRTIYASTWTIRRTPYSLSSGGSGSKLWKSTDEGQNWQELSSKEGFPQGLKGIIGIAVSPVNNQRVWAQVENEPDGGLYRSEDGGQSWKQVNNQRALRQRAWYYTRIYAHPTDIDQLYVMNVRYHHSKDGGKSFTPHNAPHGDHHDLWIDPTAPERMIIGDDGGAQISFDGGQNWTTYYNQPTAQFYRVKVDNHFPFRIYGAQQDNSSIRIKHRSDGAFITENDWEETAGGEAGHHAIYPADEDIVFGGEYGGFMMRLNHRTHEIQATNVWPNNPLGHGVENMKYRFQWNYPMFFSKHEPELLYAFSNHVHRSKDLGRSWETISGDLTTNDSTKQGPSGGPITKDNTAVEYYCTIFAAAESILEAGVLWTGSDDGKVHISRDHGKNWQEVTPKDLPPFTQINSMEADPFNAGGLYLAGTRYKWGDFSPYLYYSSNYGKSWKRIDKGIDRNHFSRVIRCDPHQEGLLFVGTEYGLYLSVDGGQHWQAFQNNLAQSPITDLAIKDQHLIAATQGRGFWILDDIGPLYEMKPGFKSSEHFYHPKDSYLMQAGYGGKSKSAGENHPNGAIFNYYLEAIDSSFDYQWLISDSEGNLIRKFSSQSKDKQENWKPEAGAHRFVWDMRLKGFEPLEGMILWFVLRNGPYALPGNYKAQLITPADTLTQDLVLVLDPRVSSGMPELKAQQEFMLRIRDGLDSTNQCIQEIRSLRGDLQRAQERVEDSALLSKIQNLLDRSEAIEKALYQTQNRSPQDPLNFPIRLNNKYGHLGALAGIGFQAPTQAMLGVEAELNQAINEQLQEWNALKKEVASLNAELRASEFEILKW</sequence>
<feature type="chain" id="PRO_5028839429" evidence="3">
    <location>
        <begin position="25"/>
        <end position="1025"/>
    </location>
</feature>
<dbReference type="Gene3D" id="2.130.10.10">
    <property type="entry name" value="YVTN repeat-like/Quinoprotein amine dehydrogenase"/>
    <property type="match status" value="4"/>
</dbReference>
<dbReference type="KEGG" id="chyd:H4K34_03100"/>
<evidence type="ECO:0000256" key="1">
    <source>
        <dbReference type="ARBA" id="ARBA00022737"/>
    </source>
</evidence>
<dbReference type="PANTHER" id="PTHR12106">
    <property type="entry name" value="SORTILIN RELATED"/>
    <property type="match status" value="1"/>
</dbReference>
<feature type="domain" description="Sortilin N-terminal" evidence="4">
    <location>
        <begin position="69"/>
        <end position="187"/>
    </location>
</feature>
<dbReference type="InterPro" id="IPR031778">
    <property type="entry name" value="Sortilin_N"/>
</dbReference>
<proteinExistence type="predicted"/>
<evidence type="ECO:0000256" key="3">
    <source>
        <dbReference type="SAM" id="SignalP"/>
    </source>
</evidence>